<keyword evidence="2" id="KW-1185">Reference proteome</keyword>
<dbReference type="CDD" id="cd07067">
    <property type="entry name" value="HP_PGM_like"/>
    <property type="match status" value="1"/>
</dbReference>
<evidence type="ECO:0008006" key="3">
    <source>
        <dbReference type="Google" id="ProtNLM"/>
    </source>
</evidence>
<protein>
    <recommendedName>
        <fullName evidence="3">Phosphoglycerate mutase</fullName>
    </recommendedName>
</protein>
<dbReference type="KEGG" id="mik:FOE78_19105"/>
<evidence type="ECO:0000313" key="1">
    <source>
        <dbReference type="EMBL" id="QDP97737.1"/>
    </source>
</evidence>
<dbReference type="SMART" id="SM00855">
    <property type="entry name" value="PGAM"/>
    <property type="match status" value="1"/>
</dbReference>
<gene>
    <name evidence="1" type="ORF">FOE78_19105</name>
</gene>
<accession>A0A516Q2S7</accession>
<proteinExistence type="predicted"/>
<dbReference type="SUPFAM" id="SSF53254">
    <property type="entry name" value="Phosphoglycerate mutase-like"/>
    <property type="match status" value="1"/>
</dbReference>
<dbReference type="AlphaFoldDB" id="A0A516Q2S7"/>
<dbReference type="PANTHER" id="PTHR48100:SF1">
    <property type="entry name" value="HISTIDINE PHOSPHATASE FAMILY PROTEIN-RELATED"/>
    <property type="match status" value="1"/>
</dbReference>
<dbReference type="GO" id="GO:0016791">
    <property type="term" value="F:phosphatase activity"/>
    <property type="evidence" value="ECO:0007669"/>
    <property type="project" value="TreeGrafter"/>
</dbReference>
<dbReference type="Proteomes" id="UP000319263">
    <property type="component" value="Chromosome"/>
</dbReference>
<sequence>MHNATFQCPDLTTFCRLDALGLQVVGQRLEAGRAELACRVVDADDWCHRCGCQGIARDSVVRRLAHEPLGWRPTTLEVRVGRYPAPGTSAAGADHRPYDAEVITQERTRIILARHGEATYSSDNGDDATGGILTELGRSQARALGDQLQNREIGAIVCSDLSRATQTAKIAADILRLPIDVRAGLHEYQAGDEPYDVRSLGMALLAWLDGDLAPRILGGESGQEIAQRIRPVLDDLVRAHTGKTVLVVMHGGAIIATLGSIAPGNTGLPTDGIPENLEHDIPGGACFPIEHRQDGWAILPRTAS</sequence>
<dbReference type="InterPro" id="IPR050275">
    <property type="entry name" value="PGM_Phosphatase"/>
</dbReference>
<dbReference type="PANTHER" id="PTHR48100">
    <property type="entry name" value="BROAD-SPECIFICITY PHOSPHATASE YOR283W-RELATED"/>
    <property type="match status" value="1"/>
</dbReference>
<dbReference type="OrthoDB" id="9793115at2"/>
<reference evidence="1 2" key="1">
    <citation type="submission" date="2019-07" db="EMBL/GenBank/DDBJ databases">
        <title>Microlunatus dokdonensis sp. nov. isolated from the rhizospheric soil of the wild plant Elymus tsukushiensis.</title>
        <authorList>
            <person name="Ghim S.-Y."/>
            <person name="Hwang Y.-J."/>
            <person name="Son J.-S."/>
            <person name="Shin J.-H."/>
        </authorList>
    </citation>
    <scope>NUCLEOTIDE SEQUENCE [LARGE SCALE GENOMIC DNA]</scope>
    <source>
        <strain evidence="1 2">KUDC0627</strain>
    </source>
</reference>
<evidence type="ECO:0000313" key="2">
    <source>
        <dbReference type="Proteomes" id="UP000319263"/>
    </source>
</evidence>
<dbReference type="Pfam" id="PF00300">
    <property type="entry name" value="His_Phos_1"/>
    <property type="match status" value="1"/>
</dbReference>
<dbReference type="GO" id="GO:0005737">
    <property type="term" value="C:cytoplasm"/>
    <property type="evidence" value="ECO:0007669"/>
    <property type="project" value="TreeGrafter"/>
</dbReference>
<dbReference type="InterPro" id="IPR013078">
    <property type="entry name" value="His_Pase_superF_clade-1"/>
</dbReference>
<name>A0A516Q2S7_9ACTN</name>
<dbReference type="InterPro" id="IPR029033">
    <property type="entry name" value="His_PPase_superfam"/>
</dbReference>
<dbReference type="Gene3D" id="3.40.50.1240">
    <property type="entry name" value="Phosphoglycerate mutase-like"/>
    <property type="match status" value="1"/>
</dbReference>
<organism evidence="1 2">
    <name type="scientific">Microlunatus elymi</name>
    <dbReference type="NCBI Taxonomy" id="2596828"/>
    <lineage>
        <taxon>Bacteria</taxon>
        <taxon>Bacillati</taxon>
        <taxon>Actinomycetota</taxon>
        <taxon>Actinomycetes</taxon>
        <taxon>Propionibacteriales</taxon>
        <taxon>Propionibacteriaceae</taxon>
        <taxon>Microlunatus</taxon>
    </lineage>
</organism>
<dbReference type="EMBL" id="CP041692">
    <property type="protein sequence ID" value="QDP97737.1"/>
    <property type="molecule type" value="Genomic_DNA"/>
</dbReference>